<evidence type="ECO:0000256" key="1">
    <source>
        <dbReference type="SAM" id="MobiDB-lite"/>
    </source>
</evidence>
<sequence length="77" mass="8807">MMILIGNDNVQKSKKKRAATSDTPMFDKGESGNVIRPLYSLRVCTMRPIPWASTGQFLTLAHLPRLCERRYVEKINL</sequence>
<protein>
    <submittedName>
        <fullName evidence="2">Uncharacterized protein</fullName>
    </submittedName>
</protein>
<dbReference type="EMBL" id="CADCXU010018723">
    <property type="protein sequence ID" value="CAB0007094.1"/>
    <property type="molecule type" value="Genomic_DNA"/>
</dbReference>
<dbReference type="AlphaFoldDB" id="A0A6H5H0N0"/>
<evidence type="ECO:0000313" key="2">
    <source>
        <dbReference type="EMBL" id="CAB0007094.1"/>
    </source>
</evidence>
<proteinExistence type="predicted"/>
<name>A0A6H5H0N0_9HEMI</name>
<keyword evidence="3" id="KW-1185">Reference proteome</keyword>
<reference evidence="2 3" key="1">
    <citation type="submission" date="2020-02" db="EMBL/GenBank/DDBJ databases">
        <authorList>
            <person name="Ferguson B K."/>
        </authorList>
    </citation>
    <scope>NUCLEOTIDE SEQUENCE [LARGE SCALE GENOMIC DNA]</scope>
</reference>
<evidence type="ECO:0000313" key="3">
    <source>
        <dbReference type="Proteomes" id="UP000479000"/>
    </source>
</evidence>
<dbReference type="Proteomes" id="UP000479000">
    <property type="component" value="Unassembled WGS sequence"/>
</dbReference>
<gene>
    <name evidence="2" type="ORF">NTEN_LOCUS12476</name>
</gene>
<organism evidence="2 3">
    <name type="scientific">Nesidiocoris tenuis</name>
    <dbReference type="NCBI Taxonomy" id="355587"/>
    <lineage>
        <taxon>Eukaryota</taxon>
        <taxon>Metazoa</taxon>
        <taxon>Ecdysozoa</taxon>
        <taxon>Arthropoda</taxon>
        <taxon>Hexapoda</taxon>
        <taxon>Insecta</taxon>
        <taxon>Pterygota</taxon>
        <taxon>Neoptera</taxon>
        <taxon>Paraneoptera</taxon>
        <taxon>Hemiptera</taxon>
        <taxon>Heteroptera</taxon>
        <taxon>Panheteroptera</taxon>
        <taxon>Cimicomorpha</taxon>
        <taxon>Miridae</taxon>
        <taxon>Dicyphina</taxon>
        <taxon>Nesidiocoris</taxon>
    </lineage>
</organism>
<accession>A0A6H5H0N0</accession>
<feature type="region of interest" description="Disordered" evidence="1">
    <location>
        <begin position="1"/>
        <end position="26"/>
    </location>
</feature>